<dbReference type="InterPro" id="IPR027417">
    <property type="entry name" value="P-loop_NTPase"/>
</dbReference>
<organism evidence="2 3">
    <name type="scientific">Sporanaerobacter acetigenes DSM 13106</name>
    <dbReference type="NCBI Taxonomy" id="1123281"/>
    <lineage>
        <taxon>Bacteria</taxon>
        <taxon>Bacillati</taxon>
        <taxon>Bacillota</taxon>
        <taxon>Tissierellia</taxon>
        <taxon>Tissierellales</taxon>
        <taxon>Sporanaerobacteraceae</taxon>
        <taxon>Sporanaerobacter</taxon>
    </lineage>
</organism>
<dbReference type="CDD" id="cd18785">
    <property type="entry name" value="SF2_C"/>
    <property type="match status" value="1"/>
</dbReference>
<reference evidence="2 3" key="1">
    <citation type="submission" date="2016-11" db="EMBL/GenBank/DDBJ databases">
        <authorList>
            <person name="Jaros S."/>
            <person name="Januszkiewicz K."/>
            <person name="Wedrychowicz H."/>
        </authorList>
    </citation>
    <scope>NUCLEOTIDE SEQUENCE [LARGE SCALE GENOMIC DNA]</scope>
    <source>
        <strain evidence="2 3">DSM 13106</strain>
    </source>
</reference>
<dbReference type="SMART" id="SM00490">
    <property type="entry name" value="HELICc"/>
    <property type="match status" value="1"/>
</dbReference>
<dbReference type="AlphaFoldDB" id="A0A1M5SRK8"/>
<dbReference type="RefSeq" id="WP_072742715.1">
    <property type="nucleotide sequence ID" value="NZ_FQXR01000002.1"/>
</dbReference>
<protein>
    <submittedName>
        <fullName evidence="2">Helicase conserved C-terminal domain-containing protein</fullName>
    </submittedName>
</protein>
<dbReference type="EMBL" id="FQXR01000002">
    <property type="protein sequence ID" value="SHH41161.1"/>
    <property type="molecule type" value="Genomic_DNA"/>
</dbReference>
<proteinExistence type="predicted"/>
<sequence length="1056" mass="121284">MKFDEYYEARNFIEDLIRKDLYGPVKEDEIIDESPSLYYSIGILFPKDIEIDEFDIDEIKDLKEVANFEEGQDMPMDIEDGISFSNLYKPSSFAISTTIKAGVDKIKVKIQYSKYHMNEETEIINKDGEEKFIKKQKWKRIVHKEERTIKLEDINIVKEIEVDEGLSLQVHLHNVYEDKSKTITVVLVNTYIGQKNMVKDDSNSFFQVGMDIMAVDEKSPIFATKRMLVQVEESEEQQNLDMLYGNNKNYAIGHGCAVAYETNEYGCYKVKSSFIPSFELKQMKPQLKVNTKVVEMKFLANGSQKEVISKLLELVESYDEWIGEQKIKSKAVEDRLQHMAIKNLKMCKETSNRIKKGIELLEDKDIFSAFQLANEAMLRQRVYYLKKKGKNINYEEINWYPFQLAFILLEIDSMANQNSDYRNIVDILWFPTGGGKTEAYLGVAAFVIFLRRIKYKDKGAGVTVIMRYTLRLLTIQQFERAAALICCCDEIREEKEELLGKEKISIGLFVGSGMTPNTLDVARINLDKINSDGLNVLKEGDGNPCQLLECPICGSQIKPSDYMINEDGMTIYCPNSECRNNRGAPIYLIDDDIYEKKPTLIISTVDKFARMTWEPKMGNIFGINTDYDSPELIIQDELHLITGPLGTITGLYETAIDYFCMKDSKKPKLIASTATIGNAESQVLALYGRDCRLFPSQGIDIKDSYFAIEANLEEKPGRKYIGILSPSKTPTTILIRVYGCLQFATRYLIDAGYRPEVIDNYWTILGYFNSLRELGAAVNQVYDNVQERYSFLYNKKFKDLTPTFTSKERCDTLEELTSRKSSAKIAEILKGLENSYKEDDSNAFDYVLASNMISVGIDIDRLGLMAMTGQPKSNSEYIQASSRVGRQNPGLVVVIYNTSRTRERSHYEQFNDFHSSIYKYVEPNSLTPFSMGARNKALHATYISMCRQTVSYLRGRDDADNFRADDENLKEIEDYIIERAEKVVGKTKDYYETIEEIEMIKELWETEVKNSEVLSYDKYGRGKPLLGTSHEEDVAFRTLNSMRNVDLQCNIYLEDD</sequence>
<dbReference type="Pfam" id="PF00271">
    <property type="entry name" value="Helicase_C"/>
    <property type="match status" value="1"/>
</dbReference>
<evidence type="ECO:0000313" key="2">
    <source>
        <dbReference type="EMBL" id="SHH41161.1"/>
    </source>
</evidence>
<keyword evidence="3" id="KW-1185">Reference proteome</keyword>
<accession>A0A1M5SRK8</accession>
<dbReference type="Proteomes" id="UP000184389">
    <property type="component" value="Unassembled WGS sequence"/>
</dbReference>
<evidence type="ECO:0000313" key="3">
    <source>
        <dbReference type="Proteomes" id="UP000184389"/>
    </source>
</evidence>
<dbReference type="PROSITE" id="PS51194">
    <property type="entry name" value="HELICASE_CTER"/>
    <property type="match status" value="1"/>
</dbReference>
<name>A0A1M5SRK8_9FIRM</name>
<dbReference type="STRING" id="1123281.SAMN02745180_00257"/>
<keyword evidence="2" id="KW-0067">ATP-binding</keyword>
<dbReference type="InterPro" id="IPR001650">
    <property type="entry name" value="Helicase_C-like"/>
</dbReference>
<keyword evidence="2" id="KW-0547">Nucleotide-binding</keyword>
<dbReference type="GO" id="GO:0004386">
    <property type="term" value="F:helicase activity"/>
    <property type="evidence" value="ECO:0007669"/>
    <property type="project" value="UniProtKB-KW"/>
</dbReference>
<dbReference type="Gene3D" id="3.40.50.300">
    <property type="entry name" value="P-loop containing nucleotide triphosphate hydrolases"/>
    <property type="match status" value="2"/>
</dbReference>
<keyword evidence="2" id="KW-0378">Hydrolase</keyword>
<dbReference type="SUPFAM" id="SSF52540">
    <property type="entry name" value="P-loop containing nucleoside triphosphate hydrolases"/>
    <property type="match status" value="1"/>
</dbReference>
<feature type="domain" description="Helicase C-terminal" evidence="1">
    <location>
        <begin position="777"/>
        <end position="925"/>
    </location>
</feature>
<dbReference type="OrthoDB" id="713315at2"/>
<gene>
    <name evidence="2" type="ORF">SAMN02745180_00257</name>
</gene>
<evidence type="ECO:0000259" key="1">
    <source>
        <dbReference type="PROSITE" id="PS51194"/>
    </source>
</evidence>
<keyword evidence="2" id="KW-0347">Helicase</keyword>